<proteinExistence type="predicted"/>
<accession>A0AAV2JKL6</accession>
<dbReference type="Pfam" id="PF00021">
    <property type="entry name" value="UPAR_LY6"/>
    <property type="match status" value="1"/>
</dbReference>
<organism evidence="2 3">
    <name type="scientific">Knipowitschia caucasica</name>
    <name type="common">Caucasian dwarf goby</name>
    <name type="synonym">Pomatoschistus caucasicus</name>
    <dbReference type="NCBI Taxonomy" id="637954"/>
    <lineage>
        <taxon>Eukaryota</taxon>
        <taxon>Metazoa</taxon>
        <taxon>Chordata</taxon>
        <taxon>Craniata</taxon>
        <taxon>Vertebrata</taxon>
        <taxon>Euteleostomi</taxon>
        <taxon>Actinopterygii</taxon>
        <taxon>Neopterygii</taxon>
        <taxon>Teleostei</taxon>
        <taxon>Neoteleostei</taxon>
        <taxon>Acanthomorphata</taxon>
        <taxon>Gobiaria</taxon>
        <taxon>Gobiiformes</taxon>
        <taxon>Gobioidei</taxon>
        <taxon>Gobiidae</taxon>
        <taxon>Gobiinae</taxon>
        <taxon>Knipowitschia</taxon>
    </lineage>
</organism>
<reference evidence="2 3" key="1">
    <citation type="submission" date="2024-04" db="EMBL/GenBank/DDBJ databases">
        <authorList>
            <person name="Waldvogel A.-M."/>
            <person name="Schoenle A."/>
        </authorList>
    </citation>
    <scope>NUCLEOTIDE SEQUENCE [LARGE SCALE GENOMIC DNA]</scope>
</reference>
<feature type="domain" description="UPAR/Ly6" evidence="1">
    <location>
        <begin position="9"/>
        <end position="83"/>
    </location>
</feature>
<dbReference type="InterPro" id="IPR016054">
    <property type="entry name" value="LY6_UPA_recep-like"/>
</dbReference>
<sequence length="109" mass="11835">MLLATHTAALQCYTCMGSNNEDCNRQGSKPCPSFSDACAVVQGHDSGMMKSCSYKSFCSQANGQGYWSPGVSVYCCYNNDCNQTNPSSPPPRLEHLLMLLPLLLLTCLL</sequence>
<protein>
    <recommendedName>
        <fullName evidence="1">UPAR/Ly6 domain-containing protein</fullName>
    </recommendedName>
</protein>
<dbReference type="CDD" id="cd23553">
    <property type="entry name" value="TFP_LU_ECD_Ly6PGE"/>
    <property type="match status" value="1"/>
</dbReference>
<evidence type="ECO:0000313" key="3">
    <source>
        <dbReference type="Proteomes" id="UP001497482"/>
    </source>
</evidence>
<evidence type="ECO:0000259" key="1">
    <source>
        <dbReference type="Pfam" id="PF00021"/>
    </source>
</evidence>
<dbReference type="Proteomes" id="UP001497482">
    <property type="component" value="Chromosome 13"/>
</dbReference>
<gene>
    <name evidence="2" type="ORF">KC01_LOCUS9388</name>
</gene>
<dbReference type="FunFam" id="2.10.60.10:FF:000037">
    <property type="entry name" value="Si:ch73-28h20.1"/>
    <property type="match status" value="1"/>
</dbReference>
<dbReference type="InterPro" id="IPR045860">
    <property type="entry name" value="Snake_toxin-like_sf"/>
</dbReference>
<dbReference type="AlphaFoldDB" id="A0AAV2JKL6"/>
<keyword evidence="3" id="KW-1185">Reference proteome</keyword>
<evidence type="ECO:0000313" key="2">
    <source>
        <dbReference type="EMBL" id="CAL1578203.1"/>
    </source>
</evidence>
<dbReference type="Gene3D" id="2.10.60.10">
    <property type="entry name" value="CD59"/>
    <property type="match status" value="1"/>
</dbReference>
<name>A0AAV2JKL6_KNICA</name>
<dbReference type="SUPFAM" id="SSF57302">
    <property type="entry name" value="Snake toxin-like"/>
    <property type="match status" value="1"/>
</dbReference>
<dbReference type="EMBL" id="OZ035835">
    <property type="protein sequence ID" value="CAL1578203.1"/>
    <property type="molecule type" value="Genomic_DNA"/>
</dbReference>